<proteinExistence type="inferred from homology"/>
<accession>A0A1E4TRV8</accession>
<keyword evidence="5" id="KW-0418">Kinase</keyword>
<dbReference type="AlphaFoldDB" id="A0A1E4TRV8"/>
<dbReference type="Gene3D" id="1.10.510.10">
    <property type="entry name" value="Transferase(Phosphotransferase) domain 1"/>
    <property type="match status" value="1"/>
</dbReference>
<dbReference type="GO" id="GO:0004674">
    <property type="term" value="F:protein serine/threonine kinase activity"/>
    <property type="evidence" value="ECO:0007669"/>
    <property type="project" value="UniProtKB-KW"/>
</dbReference>
<organism evidence="10 11">
    <name type="scientific">Pachysolen tannophilus NRRL Y-2460</name>
    <dbReference type="NCBI Taxonomy" id="669874"/>
    <lineage>
        <taxon>Eukaryota</taxon>
        <taxon>Fungi</taxon>
        <taxon>Dikarya</taxon>
        <taxon>Ascomycota</taxon>
        <taxon>Saccharomycotina</taxon>
        <taxon>Pichiomycetes</taxon>
        <taxon>Pachysolenaceae</taxon>
        <taxon>Pachysolen</taxon>
    </lineage>
</organism>
<evidence type="ECO:0000259" key="9">
    <source>
        <dbReference type="PROSITE" id="PS50011"/>
    </source>
</evidence>
<protein>
    <recommendedName>
        <fullName evidence="9">Protein kinase domain-containing protein</fullName>
    </recommendedName>
</protein>
<comment type="similarity">
    <text evidence="1">Belongs to the protein kinase superfamily. CMGC Ser/Thr protein kinase family. MNB/DYRK subfamily.</text>
</comment>
<reference evidence="11" key="1">
    <citation type="submission" date="2016-05" db="EMBL/GenBank/DDBJ databases">
        <title>Comparative genomics of biotechnologically important yeasts.</title>
        <authorList>
            <consortium name="DOE Joint Genome Institute"/>
            <person name="Riley R."/>
            <person name="Haridas S."/>
            <person name="Wolfe K.H."/>
            <person name="Lopes M.R."/>
            <person name="Hittinger C.T."/>
            <person name="Goker M."/>
            <person name="Salamov A."/>
            <person name="Wisecaver J."/>
            <person name="Long T.M."/>
            <person name="Aerts A.L."/>
            <person name="Barry K."/>
            <person name="Choi C."/>
            <person name="Clum A."/>
            <person name="Coughlan A.Y."/>
            <person name="Deshpande S."/>
            <person name="Douglass A.P."/>
            <person name="Hanson S.J."/>
            <person name="Klenk H.-P."/>
            <person name="Labutti K."/>
            <person name="Lapidus A."/>
            <person name="Lindquist E."/>
            <person name="Lipzen A."/>
            <person name="Meier-Kolthoff J.P."/>
            <person name="Ohm R.A."/>
            <person name="Otillar R.P."/>
            <person name="Pangilinan J."/>
            <person name="Peng Y."/>
            <person name="Rokas A."/>
            <person name="Rosa C.A."/>
            <person name="Scheuner C."/>
            <person name="Sibirny A.A."/>
            <person name="Slot J.C."/>
            <person name="Stielow J.B."/>
            <person name="Sun H."/>
            <person name="Kurtzman C.P."/>
            <person name="Blackwell M."/>
            <person name="Grigoriev I.V."/>
            <person name="Jeffries T.W."/>
        </authorList>
    </citation>
    <scope>NUCLEOTIDE SEQUENCE [LARGE SCALE GENOMIC DNA]</scope>
    <source>
        <strain evidence="11">NRRL Y-2460</strain>
    </source>
</reference>
<evidence type="ECO:0000256" key="7">
    <source>
        <dbReference type="PROSITE-ProRule" id="PRU10141"/>
    </source>
</evidence>
<dbReference type="PROSITE" id="PS00108">
    <property type="entry name" value="PROTEIN_KINASE_ST"/>
    <property type="match status" value="1"/>
</dbReference>
<dbReference type="Pfam" id="PF00069">
    <property type="entry name" value="Pkinase"/>
    <property type="match status" value="1"/>
</dbReference>
<dbReference type="GO" id="GO:0005524">
    <property type="term" value="F:ATP binding"/>
    <property type="evidence" value="ECO:0007669"/>
    <property type="project" value="UniProtKB-UniRule"/>
</dbReference>
<evidence type="ECO:0000256" key="2">
    <source>
        <dbReference type="ARBA" id="ARBA00022527"/>
    </source>
</evidence>
<dbReference type="EMBL" id="KV454016">
    <property type="protein sequence ID" value="ODV94505.1"/>
    <property type="molecule type" value="Genomic_DNA"/>
</dbReference>
<dbReference type="InterPro" id="IPR000719">
    <property type="entry name" value="Prot_kinase_dom"/>
</dbReference>
<dbReference type="Proteomes" id="UP000094236">
    <property type="component" value="Unassembled WGS sequence"/>
</dbReference>
<feature type="region of interest" description="Disordered" evidence="8">
    <location>
        <begin position="125"/>
        <end position="152"/>
    </location>
</feature>
<evidence type="ECO:0000256" key="8">
    <source>
        <dbReference type="SAM" id="MobiDB-lite"/>
    </source>
</evidence>
<evidence type="ECO:0000313" key="10">
    <source>
        <dbReference type="EMBL" id="ODV94505.1"/>
    </source>
</evidence>
<gene>
    <name evidence="10" type="ORF">PACTADRAFT_51327</name>
</gene>
<keyword evidence="11" id="KW-1185">Reference proteome</keyword>
<dbReference type="PANTHER" id="PTHR24058">
    <property type="entry name" value="DUAL SPECIFICITY PROTEIN KINASE"/>
    <property type="match status" value="1"/>
</dbReference>
<dbReference type="GO" id="GO:0030447">
    <property type="term" value="P:filamentous growth"/>
    <property type="evidence" value="ECO:0007669"/>
    <property type="project" value="UniProtKB-ARBA"/>
</dbReference>
<dbReference type="OrthoDB" id="9332038at2759"/>
<keyword evidence="4 7" id="KW-0547">Nucleotide-binding</keyword>
<dbReference type="PROSITE" id="PS00107">
    <property type="entry name" value="PROTEIN_KINASE_ATP"/>
    <property type="match status" value="1"/>
</dbReference>
<dbReference type="STRING" id="669874.A0A1E4TRV8"/>
<evidence type="ECO:0000256" key="4">
    <source>
        <dbReference type="ARBA" id="ARBA00022741"/>
    </source>
</evidence>
<evidence type="ECO:0000256" key="3">
    <source>
        <dbReference type="ARBA" id="ARBA00022679"/>
    </source>
</evidence>
<dbReference type="PROSITE" id="PS50011">
    <property type="entry name" value="PROTEIN_KINASE_DOM"/>
    <property type="match status" value="1"/>
</dbReference>
<dbReference type="GO" id="GO:0005737">
    <property type="term" value="C:cytoplasm"/>
    <property type="evidence" value="ECO:0007669"/>
    <property type="project" value="TreeGrafter"/>
</dbReference>
<dbReference type="SMART" id="SM00220">
    <property type="entry name" value="S_TKc"/>
    <property type="match status" value="1"/>
</dbReference>
<evidence type="ECO:0000256" key="1">
    <source>
        <dbReference type="ARBA" id="ARBA00008867"/>
    </source>
</evidence>
<evidence type="ECO:0000313" key="11">
    <source>
        <dbReference type="Proteomes" id="UP000094236"/>
    </source>
</evidence>
<keyword evidence="6 7" id="KW-0067">ATP-binding</keyword>
<evidence type="ECO:0000256" key="6">
    <source>
        <dbReference type="ARBA" id="ARBA00022840"/>
    </source>
</evidence>
<feature type="domain" description="Protein kinase" evidence="9">
    <location>
        <begin position="583"/>
        <end position="871"/>
    </location>
</feature>
<feature type="binding site" evidence="7">
    <location>
        <position position="612"/>
    </location>
    <ligand>
        <name>ATP</name>
        <dbReference type="ChEBI" id="CHEBI:30616"/>
    </ligand>
</feature>
<dbReference type="InterPro" id="IPR008271">
    <property type="entry name" value="Ser/Thr_kinase_AS"/>
</dbReference>
<dbReference type="SUPFAM" id="SSF56112">
    <property type="entry name" value="Protein kinase-like (PK-like)"/>
    <property type="match status" value="1"/>
</dbReference>
<dbReference type="GO" id="GO:0005856">
    <property type="term" value="C:cytoskeleton"/>
    <property type="evidence" value="ECO:0007669"/>
    <property type="project" value="TreeGrafter"/>
</dbReference>
<name>A0A1E4TRV8_PACTA</name>
<keyword evidence="3" id="KW-0808">Transferase</keyword>
<dbReference type="InterPro" id="IPR050494">
    <property type="entry name" value="Ser_Thr_dual-spec_kinase"/>
</dbReference>
<dbReference type="PANTHER" id="PTHR24058:SF22">
    <property type="entry name" value="DUAL SPECIFICITY TYROSINE-PHOSPHORYLATION-REGULATED KINASE 4"/>
    <property type="match status" value="1"/>
</dbReference>
<evidence type="ECO:0000256" key="5">
    <source>
        <dbReference type="ARBA" id="ARBA00022777"/>
    </source>
</evidence>
<sequence>MASTHDTSLDRDLSFITNQLGGFSLKEGTEDDKSLIDQTLSTSDNSVLFEDDNKSFSTTLDPRVLNSSPSVLEKYKDIINGKIQKKISPESKLPLSTSSIKLNLHSFNQDSNHFLNSNVDSNAGTSATKPVSRVVSDSPSHFKSVPAMNTPDRVNEKHIPLTRSTSMLHKPYSSSKHVTRFASNVHGRSPQSINDIASSSSLSSSSSSAKFVSARLEPAPATKFNHEYRLNNVSLATPESKKANTIPSYLKQTTSSSKKTNCNNVKENKENKSILQETPLKNRIPSHGFSRSKNYNKPRIHSMILTPSQSIPSQMSVLGGPAESKHNNSHINRQDISTETSSKQAIKTLNSLNIAKTRTPIKNTPNTIKRLSFVQPRTQYHDNSIINSRRVSRDVVALTKNGSLSRSYTHQNLSDTATSQRKISAKTASIIVDSQQDINVGASKRESSRNPSNVYKARSASLYTKSKRNSLIFTSQKISSIEDLTKLVTKSSLAKECEILKRKRVERVEPIIPENMKDHSNLYDPLNNYEKSEVLRKRNIYFTGKHHLNKPNIEVLDAKNNFGFDDNNKNYIIRLGDHINYRYEILKILGNGAFGGVIACRDYKDGKVVAMKIVKNEMTCSLQAVNEVKILKKIAISSHHTDIPMIRYFNHFHFRGHMCISTEYLPINLFQVLELAHFKGFEISIVANFAKQLLTSLEFLHENLQLVHCDLKPENIMLTSLDSFNIKLIDFGSSCHVNEVSYSYIQSRFYRAPEVLLGGWYSEKIDIWSLGVILVELFTGSPVFPCKTENELMQMMVELIGAPNENYIIKLRLELLAKGSVGSENSEDKDADLNTSTLLWKIFNEEGCLNLSKLQKKLGILSFIYTQKLVN</sequence>
<feature type="compositionally biased region" description="Polar residues" evidence="8">
    <location>
        <begin position="125"/>
        <end position="141"/>
    </location>
</feature>
<dbReference type="Gene3D" id="3.30.200.20">
    <property type="entry name" value="Phosphorylase Kinase, domain 1"/>
    <property type="match status" value="1"/>
</dbReference>
<keyword evidence="2" id="KW-0723">Serine/threonine-protein kinase</keyword>
<dbReference type="InterPro" id="IPR017441">
    <property type="entry name" value="Protein_kinase_ATP_BS"/>
</dbReference>
<dbReference type="InterPro" id="IPR011009">
    <property type="entry name" value="Kinase-like_dom_sf"/>
</dbReference>